<name>A0ABR1JYA3_9AGAR</name>
<gene>
    <name evidence="2" type="ORF">VKT23_003538</name>
</gene>
<feature type="transmembrane region" description="Helical" evidence="1">
    <location>
        <begin position="48"/>
        <end position="72"/>
    </location>
</feature>
<dbReference type="EMBL" id="JBANRG010000003">
    <property type="protein sequence ID" value="KAK7469044.1"/>
    <property type="molecule type" value="Genomic_DNA"/>
</dbReference>
<evidence type="ECO:0008006" key="4">
    <source>
        <dbReference type="Google" id="ProtNLM"/>
    </source>
</evidence>
<keyword evidence="1" id="KW-0472">Membrane</keyword>
<dbReference type="Proteomes" id="UP001498398">
    <property type="component" value="Unassembled WGS sequence"/>
</dbReference>
<evidence type="ECO:0000256" key="1">
    <source>
        <dbReference type="SAM" id="Phobius"/>
    </source>
</evidence>
<keyword evidence="1" id="KW-0812">Transmembrane</keyword>
<keyword evidence="1" id="KW-1133">Transmembrane helix</keyword>
<protein>
    <recommendedName>
        <fullName evidence="4">MARVEL domain-containing protein</fullName>
    </recommendedName>
</protein>
<reference evidence="2 3" key="1">
    <citation type="submission" date="2024-01" db="EMBL/GenBank/DDBJ databases">
        <title>A draft genome for the cacao thread blight pathogen Marasmiellus scandens.</title>
        <authorList>
            <person name="Baruah I.K."/>
            <person name="Leung J."/>
            <person name="Bukari Y."/>
            <person name="Amoako-Attah I."/>
            <person name="Meinhardt L.W."/>
            <person name="Bailey B.A."/>
            <person name="Cohen S.P."/>
        </authorList>
    </citation>
    <scope>NUCLEOTIDE SEQUENCE [LARGE SCALE GENOMIC DNA]</scope>
    <source>
        <strain evidence="2 3">GH-19</strain>
    </source>
</reference>
<accession>A0ABR1JYA3</accession>
<keyword evidence="3" id="KW-1185">Reference proteome</keyword>
<evidence type="ECO:0000313" key="3">
    <source>
        <dbReference type="Proteomes" id="UP001498398"/>
    </source>
</evidence>
<comment type="caution">
    <text evidence="2">The sequence shown here is derived from an EMBL/GenBank/DDBJ whole genome shotgun (WGS) entry which is preliminary data.</text>
</comment>
<feature type="transmembrane region" description="Helical" evidence="1">
    <location>
        <begin position="23"/>
        <end position="41"/>
    </location>
</feature>
<feature type="transmembrane region" description="Helical" evidence="1">
    <location>
        <begin position="92"/>
        <end position="112"/>
    </location>
</feature>
<proteinExistence type="predicted"/>
<sequence>MGSDVTIVGPTLSRSLLLHPIQIAFYFAILVLFIVLGFSGIENAAKIVLVCSIVSVVFCLTTFVVDAVFYAIVLRRVHGLGFVSHVKMGAAFVVTIVQVIIALTVAATVWWIDNGRKLFRRNRKARVVREKVAESHMCTFSEPEQAHTSIVTT</sequence>
<organism evidence="2 3">
    <name type="scientific">Marasmiellus scandens</name>
    <dbReference type="NCBI Taxonomy" id="2682957"/>
    <lineage>
        <taxon>Eukaryota</taxon>
        <taxon>Fungi</taxon>
        <taxon>Dikarya</taxon>
        <taxon>Basidiomycota</taxon>
        <taxon>Agaricomycotina</taxon>
        <taxon>Agaricomycetes</taxon>
        <taxon>Agaricomycetidae</taxon>
        <taxon>Agaricales</taxon>
        <taxon>Marasmiineae</taxon>
        <taxon>Omphalotaceae</taxon>
        <taxon>Marasmiellus</taxon>
    </lineage>
</organism>
<evidence type="ECO:0000313" key="2">
    <source>
        <dbReference type="EMBL" id="KAK7469044.1"/>
    </source>
</evidence>